<organism evidence="2 3">
    <name type="scientific">Lysinibacillus xylanilyticus</name>
    <dbReference type="NCBI Taxonomy" id="582475"/>
    <lineage>
        <taxon>Bacteria</taxon>
        <taxon>Bacillati</taxon>
        <taxon>Bacillota</taxon>
        <taxon>Bacilli</taxon>
        <taxon>Bacillales</taxon>
        <taxon>Bacillaceae</taxon>
        <taxon>Lysinibacillus</taxon>
    </lineage>
</organism>
<protein>
    <recommendedName>
        <fullName evidence="4">Protein BioX</fullName>
    </recommendedName>
</protein>
<reference evidence="2 3" key="1">
    <citation type="submission" date="2022-05" db="EMBL/GenBank/DDBJ databases">
        <title>Genome Sequencing of Bee-Associated Microbes.</title>
        <authorList>
            <person name="Dunlap C."/>
        </authorList>
    </citation>
    <scope>NUCLEOTIDE SEQUENCE [LARGE SCALE GENOMIC DNA]</scope>
    <source>
        <strain evidence="2 3">NRRL BD-083</strain>
    </source>
</reference>
<accession>A0ABT4ETC1</accession>
<name>A0ABT4ETC1_9BACI</name>
<proteinExistence type="predicted"/>
<dbReference type="Proteomes" id="UP001527052">
    <property type="component" value="Unassembled WGS sequence"/>
</dbReference>
<feature type="transmembrane region" description="Helical" evidence="1">
    <location>
        <begin position="7"/>
        <end position="26"/>
    </location>
</feature>
<dbReference type="RefSeq" id="WP_268638936.1">
    <property type="nucleotide sequence ID" value="NZ_JAMDLZ010000035.1"/>
</dbReference>
<keyword evidence="1" id="KW-0472">Membrane</keyword>
<sequence length="167" mass="17856">MIRKFSTYDLAQISLLACLIIVTGMFKIPTGFPGSEFQLSAPMAVAIAAVFGFKRYFLAGIIASLILFLLGIHSILNVEISLIFRLTVGLLIVLFGTSIPVLVLAGPIGTTIARFGLAFTFGTPLIPLLVLAIPGMVITAVSVYPLTKILQTINRKVAGNNHVKNVL</sequence>
<keyword evidence="1" id="KW-0812">Transmembrane</keyword>
<feature type="transmembrane region" description="Helical" evidence="1">
    <location>
        <begin position="82"/>
        <end position="105"/>
    </location>
</feature>
<evidence type="ECO:0000313" key="3">
    <source>
        <dbReference type="Proteomes" id="UP001527052"/>
    </source>
</evidence>
<keyword evidence="1" id="KW-1133">Transmembrane helix</keyword>
<keyword evidence="3" id="KW-1185">Reference proteome</keyword>
<dbReference type="Gene3D" id="1.10.1760.20">
    <property type="match status" value="1"/>
</dbReference>
<evidence type="ECO:0008006" key="4">
    <source>
        <dbReference type="Google" id="ProtNLM"/>
    </source>
</evidence>
<gene>
    <name evidence="2" type="ORF">M5W82_18540</name>
</gene>
<feature type="transmembrane region" description="Helical" evidence="1">
    <location>
        <begin position="46"/>
        <end position="70"/>
    </location>
</feature>
<evidence type="ECO:0000313" key="2">
    <source>
        <dbReference type="EMBL" id="MCY9548917.1"/>
    </source>
</evidence>
<feature type="transmembrane region" description="Helical" evidence="1">
    <location>
        <begin position="125"/>
        <end position="146"/>
    </location>
</feature>
<comment type="caution">
    <text evidence="2">The sequence shown here is derived from an EMBL/GenBank/DDBJ whole genome shotgun (WGS) entry which is preliminary data.</text>
</comment>
<dbReference type="EMBL" id="JAMDLZ010000035">
    <property type="protein sequence ID" value="MCY9548917.1"/>
    <property type="molecule type" value="Genomic_DNA"/>
</dbReference>
<evidence type="ECO:0000256" key="1">
    <source>
        <dbReference type="SAM" id="Phobius"/>
    </source>
</evidence>